<sequence length="282" mass="31041">MNIIPVLRVFVFSLIFLLVLSKAEAQTIDQDSLTTWELLAYDGKSVFGGFKHAYSRPLQWKKDDFLTAGAIVVGTGLLYTFDEDSSAWFRDQEAHVPGLIKDAGYYFGKPLYNYGLSGGVYALGLFSKNEKIRKTGVLLISSGATVGLLQTLSKTIVGRARPIANEGKGSFEPFSKEAVYHSFPSGHTILSFTTAYAIGKQFDNPWVKGGIYTLGLVSPVSRLWSGAHWLTDVALSVAMSVVVVDSIDKYLNRERYPDQFSKDKINWSLHMGPGSVGLRGSF</sequence>
<proteinExistence type="predicted"/>
<reference evidence="2 3" key="1">
    <citation type="submission" date="2016-11" db="EMBL/GenBank/DDBJ databases">
        <authorList>
            <person name="Jaros S."/>
            <person name="Januszkiewicz K."/>
            <person name="Wedrychowicz H."/>
        </authorList>
    </citation>
    <scope>NUCLEOTIDE SEQUENCE [LARGE SCALE GENOMIC DNA]</scope>
    <source>
        <strain evidence="2 3">CGMCC 1.8863</strain>
    </source>
</reference>
<dbReference type="Pfam" id="PF01569">
    <property type="entry name" value="PAP2"/>
    <property type="match status" value="1"/>
</dbReference>
<dbReference type="RefSeq" id="WP_072766002.1">
    <property type="nucleotide sequence ID" value="NZ_FQYX01000051.1"/>
</dbReference>
<dbReference type="AlphaFoldDB" id="A0A1M6MZK0"/>
<dbReference type="SMART" id="SM00014">
    <property type="entry name" value="acidPPc"/>
    <property type="match status" value="1"/>
</dbReference>
<dbReference type="EMBL" id="FQYX01000051">
    <property type="protein sequence ID" value="SHJ88802.1"/>
    <property type="molecule type" value="Genomic_DNA"/>
</dbReference>
<dbReference type="InterPro" id="IPR036938">
    <property type="entry name" value="PAP2/HPO_sf"/>
</dbReference>
<dbReference type="Gene3D" id="1.20.144.10">
    <property type="entry name" value="Phosphatidic acid phosphatase type 2/haloperoxidase"/>
    <property type="match status" value="1"/>
</dbReference>
<name>A0A1M6MZK0_9FLAO</name>
<feature type="domain" description="Phosphatidic acid phosphatase type 2/haloperoxidase" evidence="1">
    <location>
        <begin position="137"/>
        <end position="248"/>
    </location>
</feature>
<dbReference type="InterPro" id="IPR000326">
    <property type="entry name" value="PAP2/HPO"/>
</dbReference>
<evidence type="ECO:0000259" key="1">
    <source>
        <dbReference type="SMART" id="SM00014"/>
    </source>
</evidence>
<keyword evidence="3" id="KW-1185">Reference proteome</keyword>
<gene>
    <name evidence="2" type="ORF">SAMN04487911_1518</name>
</gene>
<accession>A0A1M6MZK0</accession>
<dbReference type="OrthoDB" id="9773582at2"/>
<dbReference type="STRING" id="558155.SAMN04487911_1518"/>
<evidence type="ECO:0000313" key="3">
    <source>
        <dbReference type="Proteomes" id="UP000184231"/>
    </source>
</evidence>
<protein>
    <submittedName>
        <fullName evidence="2">PAP2 superfamily protein</fullName>
    </submittedName>
</protein>
<dbReference type="SUPFAM" id="SSF48317">
    <property type="entry name" value="Acid phosphatase/Vanadium-dependent haloperoxidase"/>
    <property type="match status" value="1"/>
</dbReference>
<dbReference type="Proteomes" id="UP000184231">
    <property type="component" value="Unassembled WGS sequence"/>
</dbReference>
<organism evidence="2 3">
    <name type="scientific">Arenibacter nanhaiticus</name>
    <dbReference type="NCBI Taxonomy" id="558155"/>
    <lineage>
        <taxon>Bacteria</taxon>
        <taxon>Pseudomonadati</taxon>
        <taxon>Bacteroidota</taxon>
        <taxon>Flavobacteriia</taxon>
        <taxon>Flavobacteriales</taxon>
        <taxon>Flavobacteriaceae</taxon>
        <taxon>Arenibacter</taxon>
    </lineage>
</organism>
<evidence type="ECO:0000313" key="2">
    <source>
        <dbReference type="EMBL" id="SHJ88802.1"/>
    </source>
</evidence>